<keyword evidence="4" id="KW-1185">Reference proteome</keyword>
<protein>
    <submittedName>
        <fullName evidence="3">Uncharacterized protein</fullName>
    </submittedName>
</protein>
<organism evidence="3 4">
    <name type="scientific">Jaapia argillacea MUCL 33604</name>
    <dbReference type="NCBI Taxonomy" id="933084"/>
    <lineage>
        <taxon>Eukaryota</taxon>
        <taxon>Fungi</taxon>
        <taxon>Dikarya</taxon>
        <taxon>Basidiomycota</taxon>
        <taxon>Agaricomycotina</taxon>
        <taxon>Agaricomycetes</taxon>
        <taxon>Agaricomycetidae</taxon>
        <taxon>Jaapiales</taxon>
        <taxon>Jaapiaceae</taxon>
        <taxon>Jaapia</taxon>
    </lineage>
</organism>
<dbReference type="EMBL" id="KL197727">
    <property type="protein sequence ID" value="KDQ54997.1"/>
    <property type="molecule type" value="Genomic_DNA"/>
</dbReference>
<accession>A0A067PUQ2</accession>
<gene>
    <name evidence="3" type="ORF">JAAARDRAFT_693658</name>
</gene>
<feature type="region of interest" description="Disordered" evidence="2">
    <location>
        <begin position="240"/>
        <end position="264"/>
    </location>
</feature>
<evidence type="ECO:0000313" key="4">
    <source>
        <dbReference type="Proteomes" id="UP000027265"/>
    </source>
</evidence>
<reference evidence="4" key="1">
    <citation type="journal article" date="2014" name="Proc. Natl. Acad. Sci. U.S.A.">
        <title>Extensive sampling of basidiomycete genomes demonstrates inadequacy of the white-rot/brown-rot paradigm for wood decay fungi.</title>
        <authorList>
            <person name="Riley R."/>
            <person name="Salamov A.A."/>
            <person name="Brown D.W."/>
            <person name="Nagy L.G."/>
            <person name="Floudas D."/>
            <person name="Held B.W."/>
            <person name="Levasseur A."/>
            <person name="Lombard V."/>
            <person name="Morin E."/>
            <person name="Otillar R."/>
            <person name="Lindquist E.A."/>
            <person name="Sun H."/>
            <person name="LaButti K.M."/>
            <person name="Schmutz J."/>
            <person name="Jabbour D."/>
            <person name="Luo H."/>
            <person name="Baker S.E."/>
            <person name="Pisabarro A.G."/>
            <person name="Walton J.D."/>
            <person name="Blanchette R.A."/>
            <person name="Henrissat B."/>
            <person name="Martin F."/>
            <person name="Cullen D."/>
            <person name="Hibbett D.S."/>
            <person name="Grigoriev I.V."/>
        </authorList>
    </citation>
    <scope>NUCLEOTIDE SEQUENCE [LARGE SCALE GENOMIC DNA]</scope>
    <source>
        <strain evidence="4">MUCL 33604</strain>
    </source>
</reference>
<evidence type="ECO:0000256" key="1">
    <source>
        <dbReference type="SAM" id="Coils"/>
    </source>
</evidence>
<sequence>MHSGKNAQDHMMKAAQASALLKAIVEVELNVKQITIILAEEEAEDFTADLNRVSDEHEAVDDGLGLITVVASTKGAHSSWKTAPPPAVTVPTQSSIILSCSAMDVSNIIQVKFEVPDRKAVQDVVMSSSISWLDSKHLDLEEVFEGVKEEIFLWVTEKKSKKNGKGIVPVFSVQLVDLSALVKGGGMKDKYFGPYQIGQWTQGGSYVLRELSRALLRKGVAAFRLLLYTQHIPRGLDAASSDLGSSNGEASESESEGSVTSLSE</sequence>
<evidence type="ECO:0000256" key="2">
    <source>
        <dbReference type="SAM" id="MobiDB-lite"/>
    </source>
</evidence>
<evidence type="ECO:0000313" key="3">
    <source>
        <dbReference type="EMBL" id="KDQ54997.1"/>
    </source>
</evidence>
<feature type="coiled-coil region" evidence="1">
    <location>
        <begin position="24"/>
        <end position="56"/>
    </location>
</feature>
<dbReference type="OrthoDB" id="3235313at2759"/>
<name>A0A067PUQ2_9AGAM</name>
<dbReference type="HOGENOM" id="CLU_1053954_0_0_1"/>
<proteinExistence type="predicted"/>
<feature type="compositionally biased region" description="Low complexity" evidence="2">
    <location>
        <begin position="244"/>
        <end position="264"/>
    </location>
</feature>
<dbReference type="AlphaFoldDB" id="A0A067PUQ2"/>
<dbReference type="Proteomes" id="UP000027265">
    <property type="component" value="Unassembled WGS sequence"/>
</dbReference>
<keyword evidence="1" id="KW-0175">Coiled coil</keyword>
<dbReference type="InParanoid" id="A0A067PUQ2"/>